<dbReference type="InterPro" id="IPR000719">
    <property type="entry name" value="Prot_kinase_dom"/>
</dbReference>
<dbReference type="Gene3D" id="3.30.200.20">
    <property type="entry name" value="Phosphorylase Kinase, domain 1"/>
    <property type="match status" value="1"/>
</dbReference>
<evidence type="ECO:0000256" key="8">
    <source>
        <dbReference type="SAM" id="MobiDB-lite"/>
    </source>
</evidence>
<dbReference type="Proteomes" id="UP000629468">
    <property type="component" value="Unassembled WGS sequence"/>
</dbReference>
<evidence type="ECO:0000259" key="10">
    <source>
        <dbReference type="PROSITE" id="PS50011"/>
    </source>
</evidence>
<name>A0A8H7F3X7_AGABI</name>
<keyword evidence="1" id="KW-0723">Serine/threonine-protein kinase</keyword>
<sequence length="639" mass="71125">MISKLLLHTTLFFSLLIQLSLSLFFKVPLHVLSHSLTVVSPLTKPRISLRSSGSLLSPVKSSPTVWHAYSTILGIPLSVGSLKFSLATHFRRKVRAIENQVLFILLSFLLVVLDLSRPYMRKLDGFKSYTQFLLWSQGIRRISSQCEQFVNLSASSPSITASAVDEMAPAPDVVRDYERAKPNVILELSGTFTDIPITPPPTTPIVLSPFTCLLSPIVSPTSTSISTSSCLSPLFPSSPAASEWSTLVSDSPDQKHQSKVIISTLSQSPKSRQPLADLPILKIKLKSKSKSSPVLLETPECKFQTSSSSGKENQPPEVQNNQPLQSNRSHYRKDTFMAGLKMNMIPIGEGGFGQVFRATARENKTVAIKLMQRGTVTQEIAIVNEVKALKAAKGSPWAVQLVYYQAVVEQALIGLTYLPGGDMHSYWERSGFCIDLDTAIFYIAQLVLAIHDLHCRGIIHRDVKLENMMLDSNRNLKLVDFGLAQTFDHNAVSEAEHPLFYQLKRVGGDVFPLLWATDHNPHQTNLANGTEGYAPPEVWKCEMHSFGIDYFAMGCALHMLITGNAPFEFNQTTQDYKYDSICVDKNMDLDAYDFLLKVLAPRPLHRLNLRRMKMHPVFRAIDWSALSAGKIEAPYPHGI</sequence>
<dbReference type="SMART" id="SM00220">
    <property type="entry name" value="S_TKc"/>
    <property type="match status" value="1"/>
</dbReference>
<dbReference type="PROSITE" id="PS50011">
    <property type="entry name" value="PROTEIN_KINASE_DOM"/>
    <property type="match status" value="1"/>
</dbReference>
<gene>
    <name evidence="11" type="ORF">Agabi119p4_4715</name>
</gene>
<proteinExistence type="predicted"/>
<evidence type="ECO:0000256" key="4">
    <source>
        <dbReference type="ARBA" id="ARBA00022741"/>
    </source>
</evidence>
<keyword evidence="9" id="KW-0812">Transmembrane</keyword>
<feature type="transmembrane region" description="Helical" evidence="9">
    <location>
        <begin position="66"/>
        <end position="89"/>
    </location>
</feature>
<feature type="binding site" evidence="7">
    <location>
        <position position="369"/>
    </location>
    <ligand>
        <name>ATP</name>
        <dbReference type="ChEBI" id="CHEBI:30616"/>
    </ligand>
</feature>
<evidence type="ECO:0000313" key="12">
    <source>
        <dbReference type="Proteomes" id="UP000629468"/>
    </source>
</evidence>
<feature type="domain" description="Protein kinase" evidence="10">
    <location>
        <begin position="341"/>
        <end position="618"/>
    </location>
</feature>
<dbReference type="Gene3D" id="1.10.510.10">
    <property type="entry name" value="Transferase(Phosphotransferase) domain 1"/>
    <property type="match status" value="1"/>
</dbReference>
<evidence type="ECO:0000256" key="6">
    <source>
        <dbReference type="ARBA" id="ARBA00022840"/>
    </source>
</evidence>
<dbReference type="GO" id="GO:0004674">
    <property type="term" value="F:protein serine/threonine kinase activity"/>
    <property type="evidence" value="ECO:0007669"/>
    <property type="project" value="UniProtKB-KW"/>
</dbReference>
<keyword evidence="2" id="KW-0597">Phosphoprotein</keyword>
<keyword evidence="9" id="KW-1133">Transmembrane helix</keyword>
<keyword evidence="4 7" id="KW-0547">Nucleotide-binding</keyword>
<feature type="region of interest" description="Disordered" evidence="8">
    <location>
        <begin position="299"/>
        <end position="329"/>
    </location>
</feature>
<evidence type="ECO:0000256" key="5">
    <source>
        <dbReference type="ARBA" id="ARBA00022777"/>
    </source>
</evidence>
<dbReference type="AlphaFoldDB" id="A0A8H7F3X7"/>
<organism evidence="11 12">
    <name type="scientific">Agaricus bisporus var. burnettii</name>
    <dbReference type="NCBI Taxonomy" id="192524"/>
    <lineage>
        <taxon>Eukaryota</taxon>
        <taxon>Fungi</taxon>
        <taxon>Dikarya</taxon>
        <taxon>Basidiomycota</taxon>
        <taxon>Agaricomycotina</taxon>
        <taxon>Agaricomycetes</taxon>
        <taxon>Agaricomycetidae</taxon>
        <taxon>Agaricales</taxon>
        <taxon>Agaricineae</taxon>
        <taxon>Agaricaceae</taxon>
        <taxon>Agaricus</taxon>
    </lineage>
</organism>
<evidence type="ECO:0000256" key="9">
    <source>
        <dbReference type="SAM" id="Phobius"/>
    </source>
</evidence>
<dbReference type="PROSITE" id="PS00108">
    <property type="entry name" value="PROTEIN_KINASE_ST"/>
    <property type="match status" value="1"/>
</dbReference>
<keyword evidence="5" id="KW-0418">Kinase</keyword>
<dbReference type="GO" id="GO:0005524">
    <property type="term" value="F:ATP binding"/>
    <property type="evidence" value="ECO:0007669"/>
    <property type="project" value="UniProtKB-UniRule"/>
</dbReference>
<dbReference type="InterPro" id="IPR008271">
    <property type="entry name" value="Ser/Thr_kinase_AS"/>
</dbReference>
<comment type="caution">
    <text evidence="11">The sequence shown here is derived from an EMBL/GenBank/DDBJ whole genome shotgun (WGS) entry which is preliminary data.</text>
</comment>
<dbReference type="SUPFAM" id="SSF56112">
    <property type="entry name" value="Protein kinase-like (PK-like)"/>
    <property type="match status" value="1"/>
</dbReference>
<evidence type="ECO:0000256" key="1">
    <source>
        <dbReference type="ARBA" id="ARBA00022527"/>
    </source>
</evidence>
<keyword evidence="6 7" id="KW-0067">ATP-binding</keyword>
<feature type="compositionally biased region" description="Polar residues" evidence="8">
    <location>
        <begin position="303"/>
        <end position="328"/>
    </location>
</feature>
<feature type="transmembrane region" description="Helical" evidence="9">
    <location>
        <begin position="101"/>
        <end position="120"/>
    </location>
</feature>
<accession>A0A8H7F3X7</accession>
<dbReference type="Pfam" id="PF00069">
    <property type="entry name" value="Pkinase"/>
    <property type="match status" value="1"/>
</dbReference>
<protein>
    <recommendedName>
        <fullName evidence="10">Protein kinase domain-containing protein</fullName>
    </recommendedName>
</protein>
<dbReference type="InterPro" id="IPR011009">
    <property type="entry name" value="Kinase-like_dom_sf"/>
</dbReference>
<keyword evidence="3" id="KW-0808">Transferase</keyword>
<dbReference type="PROSITE" id="PS00107">
    <property type="entry name" value="PROTEIN_KINASE_ATP"/>
    <property type="match status" value="1"/>
</dbReference>
<keyword evidence="9" id="KW-0472">Membrane</keyword>
<evidence type="ECO:0000256" key="3">
    <source>
        <dbReference type="ARBA" id="ARBA00022679"/>
    </source>
</evidence>
<evidence type="ECO:0000256" key="7">
    <source>
        <dbReference type="PROSITE-ProRule" id="PRU10141"/>
    </source>
</evidence>
<evidence type="ECO:0000313" key="11">
    <source>
        <dbReference type="EMBL" id="KAF7776322.1"/>
    </source>
</evidence>
<dbReference type="InterPro" id="IPR017441">
    <property type="entry name" value="Protein_kinase_ATP_BS"/>
</dbReference>
<reference evidence="11 12" key="1">
    <citation type="journal article" name="Sci. Rep.">
        <title>Telomere-to-telomere assembled and centromere annotated genomes of the two main subspecies of the button mushroom Agaricus bisporus reveal especially polymorphic chromosome ends.</title>
        <authorList>
            <person name="Sonnenberg A.S.M."/>
            <person name="Sedaghat-Telgerd N."/>
            <person name="Lavrijssen B."/>
            <person name="Ohm R.A."/>
            <person name="Hendrickx P.M."/>
            <person name="Scholtmeijer K."/>
            <person name="Baars J.J.P."/>
            <person name="van Peer A."/>
        </authorList>
    </citation>
    <scope>NUCLEOTIDE SEQUENCE [LARGE SCALE GENOMIC DNA]</scope>
    <source>
        <strain evidence="11 12">H119_p4</strain>
    </source>
</reference>
<dbReference type="PANTHER" id="PTHR24351">
    <property type="entry name" value="RIBOSOMAL PROTEIN S6 KINASE"/>
    <property type="match status" value="1"/>
</dbReference>
<dbReference type="EMBL" id="JABXXO010000006">
    <property type="protein sequence ID" value="KAF7776322.1"/>
    <property type="molecule type" value="Genomic_DNA"/>
</dbReference>
<evidence type="ECO:0000256" key="2">
    <source>
        <dbReference type="ARBA" id="ARBA00022553"/>
    </source>
</evidence>